<reference evidence="14" key="1">
    <citation type="submission" date="2020-12" db="EMBL/GenBank/DDBJ databases">
        <title>Metabolic potential, ecology and presence of endohyphal bacteria is reflected in genomic diversity of Mucoromycotina.</title>
        <authorList>
            <person name="Muszewska A."/>
            <person name="Okrasinska A."/>
            <person name="Steczkiewicz K."/>
            <person name="Drgas O."/>
            <person name="Orlowska M."/>
            <person name="Perlinska-Lenart U."/>
            <person name="Aleksandrzak-Piekarczyk T."/>
            <person name="Szatraj K."/>
            <person name="Zielenkiewicz U."/>
            <person name="Pilsyk S."/>
            <person name="Malc E."/>
            <person name="Mieczkowski P."/>
            <person name="Kruszewska J.S."/>
            <person name="Biernat P."/>
            <person name="Pawlowska J."/>
        </authorList>
    </citation>
    <scope>NUCLEOTIDE SEQUENCE</scope>
    <source>
        <strain evidence="14">WA0000051536</strain>
    </source>
</reference>
<sequence>MVKRTKAITLDYVKQQHINVFRIPEELLKVMSRHEEEMPDMVDQADPSMPAGRMVDSEGNFVPACSKCGIEFGSTEKDKHRAHFRSDWHRYNVKRSIEHDNIPPVSEKQFQDMLEDLTDSISGSDADDSASEGDSEAEDNVDLLVTKEKHRLAALERAKLAVESQKKVSLHSNSPLSWYTAAPLLPGNVHLGVYNSIRRNTSAPLQHDQLLGTHTRMWTMIMVGGGHFAAAVIDVGKSRAQESNSSRATSVIAHKTFHRYTSKFFFFWCELDHMVVSSVLTLGVIPLARRKQGGGQSANDNANGTANSAGSQIRRYNEVALKQEIRELLSQWRKYLQESDTIFVHAPSGNKKIIYHYEDAPLDINDERIQSFPFTTHRPTLNEIKRAFFELTDLKVVEFDESTLRQHEKERSRAEEAKKIALTKLEQLSLSTPSSEPDADPEQAKPDADVEKAILLTKQGKVQVLQSFIDRCRQQGKELPLSGPLPANTKIEDSRRLATLLHVASSHGQAEVANYLLRECGADPTVMNEAGKVPYDLCKDKLVRNVFRRCMCDMPEKWDWLQAAKVPSPLTAEMERQQLEKEELRQRKEQEARQKLEDQRRQREERKLASEPAQSAPAKPSAGPLQALYGGTAMNTASMSPEARRRLERELRLRAAEARR</sequence>
<dbReference type="OrthoDB" id="429841at2759"/>
<evidence type="ECO:0000256" key="12">
    <source>
        <dbReference type="SAM" id="MobiDB-lite"/>
    </source>
</evidence>
<feature type="region of interest" description="Disordered" evidence="12">
    <location>
        <begin position="119"/>
        <end position="139"/>
    </location>
</feature>
<evidence type="ECO:0000256" key="2">
    <source>
        <dbReference type="ARBA" id="ARBA00009262"/>
    </source>
</evidence>
<feature type="region of interest" description="Disordered" evidence="12">
    <location>
        <begin position="426"/>
        <end position="446"/>
    </location>
</feature>
<organism evidence="14 15">
    <name type="scientific">Umbelopsis vinacea</name>
    <dbReference type="NCBI Taxonomy" id="44442"/>
    <lineage>
        <taxon>Eukaryota</taxon>
        <taxon>Fungi</taxon>
        <taxon>Fungi incertae sedis</taxon>
        <taxon>Mucoromycota</taxon>
        <taxon>Mucoromycotina</taxon>
        <taxon>Umbelopsidomycetes</taxon>
        <taxon>Umbelopsidales</taxon>
        <taxon>Umbelopsidaceae</taxon>
        <taxon>Umbelopsis</taxon>
    </lineage>
</organism>
<feature type="coiled-coil region" evidence="11">
    <location>
        <begin position="397"/>
        <end position="424"/>
    </location>
</feature>
<keyword evidence="6 10" id="KW-0255">Endonuclease</keyword>
<dbReference type="Pfam" id="PF18826">
    <property type="entry name" value="bVLRF1"/>
    <property type="match status" value="2"/>
</dbReference>
<dbReference type="EMBL" id="JAEPRA010000002">
    <property type="protein sequence ID" value="KAG2188225.1"/>
    <property type="molecule type" value="Genomic_DNA"/>
</dbReference>
<dbReference type="Proteomes" id="UP000612746">
    <property type="component" value="Unassembled WGS sequence"/>
</dbReference>
<evidence type="ECO:0000256" key="10">
    <source>
        <dbReference type="PROSITE-ProRule" id="PRU01389"/>
    </source>
</evidence>
<comment type="domain">
    <text evidence="10">The VLRF1 domain mediates binding to the 60S ribosomal subunit.</text>
</comment>
<protein>
    <recommendedName>
        <fullName evidence="13">VLRF1 domain-containing protein</fullName>
    </recommendedName>
</protein>
<evidence type="ECO:0000256" key="1">
    <source>
        <dbReference type="ARBA" id="ARBA00004496"/>
    </source>
</evidence>
<evidence type="ECO:0000259" key="13">
    <source>
        <dbReference type="PROSITE" id="PS52044"/>
    </source>
</evidence>
<dbReference type="InterPro" id="IPR041175">
    <property type="entry name" value="VLRF1/Vms1"/>
</dbReference>
<feature type="compositionally biased region" description="Acidic residues" evidence="12">
    <location>
        <begin position="125"/>
        <end position="139"/>
    </location>
</feature>
<dbReference type="InterPro" id="IPR002110">
    <property type="entry name" value="Ankyrin_rpt"/>
</dbReference>
<feature type="active site" evidence="10">
    <location>
        <position position="296"/>
    </location>
</feature>
<gene>
    <name evidence="14" type="ORF">INT44_000977</name>
</gene>
<feature type="non-terminal residue" evidence="14">
    <location>
        <position position="1"/>
    </location>
</feature>
<dbReference type="SUPFAM" id="SSF48403">
    <property type="entry name" value="Ankyrin repeat"/>
    <property type="match status" value="1"/>
</dbReference>
<evidence type="ECO:0000256" key="3">
    <source>
        <dbReference type="ARBA" id="ARBA00022490"/>
    </source>
</evidence>
<dbReference type="InterPro" id="IPR047139">
    <property type="entry name" value="ANKZ1/VMS1"/>
</dbReference>
<dbReference type="PROSITE" id="PS52044">
    <property type="entry name" value="VLRF1"/>
    <property type="match status" value="1"/>
</dbReference>
<evidence type="ECO:0000256" key="6">
    <source>
        <dbReference type="ARBA" id="ARBA00022759"/>
    </source>
</evidence>
<evidence type="ECO:0000256" key="9">
    <source>
        <dbReference type="ARBA" id="ARBA00023054"/>
    </source>
</evidence>
<keyword evidence="3 10" id="KW-0963">Cytoplasm</keyword>
<keyword evidence="4 10" id="KW-0540">Nuclease</keyword>
<evidence type="ECO:0000256" key="5">
    <source>
        <dbReference type="ARBA" id="ARBA00022737"/>
    </source>
</evidence>
<dbReference type="GO" id="GO:0004519">
    <property type="term" value="F:endonuclease activity"/>
    <property type="evidence" value="ECO:0007669"/>
    <property type="project" value="UniProtKB-KW"/>
</dbReference>
<dbReference type="AlphaFoldDB" id="A0A8H7UM36"/>
<feature type="compositionally biased region" description="Basic and acidic residues" evidence="12">
    <location>
        <begin position="642"/>
        <end position="660"/>
    </location>
</feature>
<evidence type="ECO:0000256" key="8">
    <source>
        <dbReference type="ARBA" id="ARBA00023043"/>
    </source>
</evidence>
<dbReference type="PANTHER" id="PTHR16036">
    <property type="entry name" value="ANKYRIN REPEAT AND ZINC FINGER DOMAIN-CONTAINING PROTEIN 1"/>
    <property type="match status" value="1"/>
</dbReference>
<evidence type="ECO:0000256" key="11">
    <source>
        <dbReference type="SAM" id="Coils"/>
    </source>
</evidence>
<comment type="subcellular location">
    <subcellularLocation>
        <location evidence="1">Cytoplasm</location>
    </subcellularLocation>
</comment>
<evidence type="ECO:0000313" key="14">
    <source>
        <dbReference type="EMBL" id="KAG2188225.1"/>
    </source>
</evidence>
<dbReference type="Pfam" id="PF00023">
    <property type="entry name" value="Ank"/>
    <property type="match status" value="1"/>
</dbReference>
<dbReference type="Gene3D" id="1.25.40.20">
    <property type="entry name" value="Ankyrin repeat-containing domain"/>
    <property type="match status" value="1"/>
</dbReference>
<feature type="compositionally biased region" description="Polar residues" evidence="12">
    <location>
        <begin position="426"/>
        <end position="435"/>
    </location>
</feature>
<proteinExistence type="inferred from homology"/>
<feature type="domain" description="VLRF1" evidence="13">
    <location>
        <begin position="214"/>
        <end position="394"/>
    </location>
</feature>
<feature type="region of interest" description="Disordered" evidence="12">
    <location>
        <begin position="575"/>
        <end position="660"/>
    </location>
</feature>
<evidence type="ECO:0000313" key="15">
    <source>
        <dbReference type="Proteomes" id="UP000612746"/>
    </source>
</evidence>
<keyword evidence="7 10" id="KW-0378">Hydrolase</keyword>
<accession>A0A8H7UM36</accession>
<dbReference type="InterPro" id="IPR036770">
    <property type="entry name" value="Ankyrin_rpt-contain_sf"/>
</dbReference>
<dbReference type="PANTHER" id="PTHR16036:SF2">
    <property type="entry name" value="TRNA ENDONUCLEASE ANKZF1"/>
    <property type="match status" value="1"/>
</dbReference>
<evidence type="ECO:0000256" key="7">
    <source>
        <dbReference type="ARBA" id="ARBA00022801"/>
    </source>
</evidence>
<comment type="similarity">
    <text evidence="2 10">Belongs to the ANKZF1/VMS1 family.</text>
</comment>
<feature type="compositionally biased region" description="Basic and acidic residues" evidence="12">
    <location>
        <begin position="575"/>
        <end position="609"/>
    </location>
</feature>
<evidence type="ECO:0000256" key="4">
    <source>
        <dbReference type="ARBA" id="ARBA00022722"/>
    </source>
</evidence>
<keyword evidence="5" id="KW-0677">Repeat</keyword>
<keyword evidence="8" id="KW-0040">ANK repeat</keyword>
<name>A0A8H7UM36_9FUNG</name>
<keyword evidence="15" id="KW-1185">Reference proteome</keyword>
<dbReference type="GO" id="GO:0036503">
    <property type="term" value="P:ERAD pathway"/>
    <property type="evidence" value="ECO:0007669"/>
    <property type="project" value="TreeGrafter"/>
</dbReference>
<dbReference type="GO" id="GO:0016787">
    <property type="term" value="F:hydrolase activity"/>
    <property type="evidence" value="ECO:0007669"/>
    <property type="project" value="UniProtKB-KW"/>
</dbReference>
<dbReference type="GO" id="GO:0005737">
    <property type="term" value="C:cytoplasm"/>
    <property type="evidence" value="ECO:0007669"/>
    <property type="project" value="UniProtKB-SubCell"/>
</dbReference>
<keyword evidence="9 11" id="KW-0175">Coiled coil</keyword>
<comment type="caution">
    <text evidence="14">The sequence shown here is derived from an EMBL/GenBank/DDBJ whole genome shotgun (WGS) entry which is preliminary data.</text>
</comment>